<name>X1UFX6_9ZZZZ</name>
<dbReference type="GO" id="GO:0009055">
    <property type="term" value="F:electron transfer activity"/>
    <property type="evidence" value="ECO:0007669"/>
    <property type="project" value="InterPro"/>
</dbReference>
<dbReference type="PANTHER" id="PTHR43153">
    <property type="entry name" value="ELECTRON TRANSFER FLAVOPROTEIN ALPHA"/>
    <property type="match status" value="1"/>
</dbReference>
<dbReference type="InterPro" id="IPR014731">
    <property type="entry name" value="ETF_asu_C"/>
</dbReference>
<dbReference type="SUPFAM" id="SSF52402">
    <property type="entry name" value="Adenine nucleotide alpha hydrolases-like"/>
    <property type="match status" value="1"/>
</dbReference>
<dbReference type="Pfam" id="PF01012">
    <property type="entry name" value="ETF"/>
    <property type="match status" value="1"/>
</dbReference>
<comment type="caution">
    <text evidence="4">The sequence shown here is derived from an EMBL/GenBank/DDBJ whole genome shotgun (WGS) entry which is preliminary data.</text>
</comment>
<reference evidence="4" key="1">
    <citation type="journal article" date="2014" name="Front. Microbiol.">
        <title>High frequency of phylogenetically diverse reductive dehalogenase-homologous genes in deep subseafloor sedimentary metagenomes.</title>
        <authorList>
            <person name="Kawai M."/>
            <person name="Futagami T."/>
            <person name="Toyoda A."/>
            <person name="Takaki Y."/>
            <person name="Nishi S."/>
            <person name="Hori S."/>
            <person name="Arai W."/>
            <person name="Tsubouchi T."/>
            <person name="Morono Y."/>
            <person name="Uchiyama I."/>
            <person name="Ito T."/>
            <person name="Fujiyama A."/>
            <person name="Inagaki F."/>
            <person name="Takami H."/>
        </authorList>
    </citation>
    <scope>NUCLEOTIDE SEQUENCE</scope>
    <source>
        <strain evidence="4">Expedition CK06-06</strain>
    </source>
</reference>
<organism evidence="4">
    <name type="scientific">marine sediment metagenome</name>
    <dbReference type="NCBI Taxonomy" id="412755"/>
    <lineage>
        <taxon>unclassified sequences</taxon>
        <taxon>metagenomes</taxon>
        <taxon>ecological metagenomes</taxon>
    </lineage>
</organism>
<protein>
    <recommendedName>
        <fullName evidence="5">Electron transfer flavoprotein alpha/beta-subunit N-terminal domain-containing protein</fullName>
    </recommendedName>
</protein>
<comment type="similarity">
    <text evidence="1">Belongs to the ETF alpha-subunit/FixB family.</text>
</comment>
<feature type="domain" description="Electron transfer flavoprotein alpha subunit C-terminal" evidence="2">
    <location>
        <begin position="117"/>
        <end position="197"/>
    </location>
</feature>
<dbReference type="Pfam" id="PF00766">
    <property type="entry name" value="ETF_alpha"/>
    <property type="match status" value="1"/>
</dbReference>
<dbReference type="InterPro" id="IPR014729">
    <property type="entry name" value="Rossmann-like_a/b/a_fold"/>
</dbReference>
<dbReference type="GO" id="GO:0033539">
    <property type="term" value="P:fatty acid beta-oxidation using acyl-CoA dehydrogenase"/>
    <property type="evidence" value="ECO:0007669"/>
    <property type="project" value="TreeGrafter"/>
</dbReference>
<dbReference type="InterPro" id="IPR014730">
    <property type="entry name" value="ETF_a/b_N"/>
</dbReference>
<evidence type="ECO:0000259" key="3">
    <source>
        <dbReference type="Pfam" id="PF01012"/>
    </source>
</evidence>
<dbReference type="InterPro" id="IPR001308">
    <property type="entry name" value="ETF_a/FixB"/>
</dbReference>
<dbReference type="AlphaFoldDB" id="X1UFX6"/>
<gene>
    <name evidence="4" type="ORF">S12H4_39254</name>
</gene>
<dbReference type="GO" id="GO:0050660">
    <property type="term" value="F:flavin adenine dinucleotide binding"/>
    <property type="evidence" value="ECO:0007669"/>
    <property type="project" value="InterPro"/>
</dbReference>
<feature type="non-terminal residue" evidence="4">
    <location>
        <position position="208"/>
    </location>
</feature>
<feature type="domain" description="Electron transfer flavoprotein alpha/beta-subunit N-terminal" evidence="3">
    <location>
        <begin position="14"/>
        <end position="85"/>
    </location>
</feature>
<dbReference type="PANTHER" id="PTHR43153:SF1">
    <property type="entry name" value="ELECTRON TRANSFER FLAVOPROTEIN SUBUNIT ALPHA, MITOCHONDRIAL"/>
    <property type="match status" value="1"/>
</dbReference>
<accession>X1UFX6</accession>
<dbReference type="Gene3D" id="3.40.50.1220">
    <property type="entry name" value="TPP-binding domain"/>
    <property type="match status" value="1"/>
</dbReference>
<evidence type="ECO:0000313" key="4">
    <source>
        <dbReference type="EMBL" id="GAI98780.1"/>
    </source>
</evidence>
<sequence>MIIAAMDHFGISTLCGLTSAQGKDLLPRIAAYLDAPLVMDCTDLNLNEHTAKKSQFSGKTIATIKVEGRHYIYGIRPNAIEAKPAPCETKVIPFKTNVESEALVVKEIKKQAIKGIDLTEADIIISGGRGMEKPANFDILFECAELIGAAVGASRAAVDAGWVPHTMQVGQTGKTVSPKVYMACGISGSVQHFAGMKTAGMIIAINKD</sequence>
<dbReference type="SUPFAM" id="SSF52467">
    <property type="entry name" value="DHS-like NAD/FAD-binding domain"/>
    <property type="match status" value="1"/>
</dbReference>
<evidence type="ECO:0000256" key="1">
    <source>
        <dbReference type="ARBA" id="ARBA00005817"/>
    </source>
</evidence>
<dbReference type="Gene3D" id="3.40.50.620">
    <property type="entry name" value="HUPs"/>
    <property type="match status" value="1"/>
</dbReference>
<dbReference type="EMBL" id="BARW01023703">
    <property type="protein sequence ID" value="GAI98780.1"/>
    <property type="molecule type" value="Genomic_DNA"/>
</dbReference>
<evidence type="ECO:0000259" key="2">
    <source>
        <dbReference type="Pfam" id="PF00766"/>
    </source>
</evidence>
<evidence type="ECO:0008006" key="5">
    <source>
        <dbReference type="Google" id="ProtNLM"/>
    </source>
</evidence>
<dbReference type="InterPro" id="IPR029035">
    <property type="entry name" value="DHS-like_NAD/FAD-binding_dom"/>
</dbReference>
<proteinExistence type="inferred from homology"/>